<organism evidence="2 3">
    <name type="scientific">Mauremys mutica</name>
    <name type="common">yellowpond turtle</name>
    <dbReference type="NCBI Taxonomy" id="74926"/>
    <lineage>
        <taxon>Eukaryota</taxon>
        <taxon>Metazoa</taxon>
        <taxon>Chordata</taxon>
        <taxon>Craniata</taxon>
        <taxon>Vertebrata</taxon>
        <taxon>Euteleostomi</taxon>
        <taxon>Archelosauria</taxon>
        <taxon>Testudinata</taxon>
        <taxon>Testudines</taxon>
        <taxon>Cryptodira</taxon>
        <taxon>Durocryptodira</taxon>
        <taxon>Testudinoidea</taxon>
        <taxon>Geoemydidae</taxon>
        <taxon>Geoemydinae</taxon>
        <taxon>Mauremys</taxon>
    </lineage>
</organism>
<dbReference type="EMBL" id="JAHDVG010000486">
    <property type="protein sequence ID" value="KAH1167277.1"/>
    <property type="molecule type" value="Genomic_DNA"/>
</dbReference>
<dbReference type="AlphaFoldDB" id="A0A9D4AMK0"/>
<evidence type="ECO:0000313" key="2">
    <source>
        <dbReference type="EMBL" id="KAH1167277.1"/>
    </source>
</evidence>
<gene>
    <name evidence="2" type="ORF">KIL84_002760</name>
</gene>
<feature type="compositionally biased region" description="Basic and acidic residues" evidence="1">
    <location>
        <begin position="7"/>
        <end position="35"/>
    </location>
</feature>
<evidence type="ECO:0000313" key="3">
    <source>
        <dbReference type="Proteomes" id="UP000827986"/>
    </source>
</evidence>
<reference evidence="2" key="1">
    <citation type="submission" date="2021-09" db="EMBL/GenBank/DDBJ databases">
        <title>The genome of Mauremys mutica provides insights into the evolution of semi-aquatic lifestyle.</title>
        <authorList>
            <person name="Gong S."/>
            <person name="Gao Y."/>
        </authorList>
    </citation>
    <scope>NUCLEOTIDE SEQUENCE</scope>
    <source>
        <strain evidence="2">MM-2020</strain>
        <tissue evidence="2">Muscle</tissue>
    </source>
</reference>
<keyword evidence="3" id="KW-1185">Reference proteome</keyword>
<feature type="compositionally biased region" description="Low complexity" evidence="1">
    <location>
        <begin position="42"/>
        <end position="53"/>
    </location>
</feature>
<feature type="compositionally biased region" description="Low complexity" evidence="1">
    <location>
        <begin position="81"/>
        <end position="93"/>
    </location>
</feature>
<dbReference type="InterPro" id="IPR027417">
    <property type="entry name" value="P-loop_NTPase"/>
</dbReference>
<evidence type="ECO:0000256" key="1">
    <source>
        <dbReference type="SAM" id="MobiDB-lite"/>
    </source>
</evidence>
<accession>A0A9D4AMK0</accession>
<feature type="non-terminal residue" evidence="2">
    <location>
        <position position="164"/>
    </location>
</feature>
<name>A0A9D4AMK0_9SAUR</name>
<sequence>MGCTVSAEDKAAAERSKMIDKNLREDGEKAAREVKLLLLGEPRPAAARSRPATPRCPGPPGTSSPAPGAAPLRAAIPRYQPARPASPRSARSRLVSLRPGPSWSRRLPPGPAQRHPRRLSAGSSSTFAIAQSFAKLHQAEVNMIQDSLAASAQNPVGRSESIGH</sequence>
<feature type="region of interest" description="Disordered" evidence="1">
    <location>
        <begin position="1"/>
        <end position="124"/>
    </location>
</feature>
<dbReference type="Proteomes" id="UP000827986">
    <property type="component" value="Unassembled WGS sequence"/>
</dbReference>
<proteinExistence type="predicted"/>
<dbReference type="Gene3D" id="3.40.50.300">
    <property type="entry name" value="P-loop containing nucleotide triphosphate hydrolases"/>
    <property type="match status" value="1"/>
</dbReference>
<comment type="caution">
    <text evidence="2">The sequence shown here is derived from an EMBL/GenBank/DDBJ whole genome shotgun (WGS) entry which is preliminary data.</text>
</comment>
<protein>
    <submittedName>
        <fullName evidence="2">Uncharacterized protein</fullName>
    </submittedName>
</protein>